<proteinExistence type="predicted"/>
<sequence length="248" mass="26221">MTWMDLGNPALRTEPGFYTPVSWAEGPAIALDEPSEDSTGSTDTFASHTEGNTTDLSDGFDALVASRRTRYDFHGIDLPSLGQLFSLTCRVSLIGTSALGFPLSQRPAPSAGAIHPVHVVVHLPGAARLHRYDPFGHGLRPLTCHIRLTQLRDAMNCVVDGRNAALLMFVAEPGKTLAKYEAGCSLIWRDAGILQGYFSMAAESLGLNFVPLGVTGDPWAGQLVEQAGLTGVGVAYVGTRARAGAGNG</sequence>
<evidence type="ECO:0000313" key="3">
    <source>
        <dbReference type="Proteomes" id="UP001229486"/>
    </source>
</evidence>
<dbReference type="RefSeq" id="WP_392394955.1">
    <property type="nucleotide sequence ID" value="NZ_JAURTK010000006.1"/>
</dbReference>
<name>A0AB73IJ04_9BURK</name>
<dbReference type="AlphaFoldDB" id="A0AB73IJ04"/>
<dbReference type="GO" id="GO:0016491">
    <property type="term" value="F:oxidoreductase activity"/>
    <property type="evidence" value="ECO:0007669"/>
    <property type="project" value="InterPro"/>
</dbReference>
<organism evidence="2 3">
    <name type="scientific">Paraburkholderia caledonica</name>
    <dbReference type="NCBI Taxonomy" id="134536"/>
    <lineage>
        <taxon>Bacteria</taxon>
        <taxon>Pseudomonadati</taxon>
        <taxon>Pseudomonadota</taxon>
        <taxon>Betaproteobacteria</taxon>
        <taxon>Burkholderiales</taxon>
        <taxon>Burkholderiaceae</taxon>
        <taxon>Paraburkholderia</taxon>
    </lineage>
</organism>
<dbReference type="EMBL" id="JAURTK010000006">
    <property type="protein sequence ID" value="MDP9649676.1"/>
    <property type="molecule type" value="Genomic_DNA"/>
</dbReference>
<protein>
    <submittedName>
        <fullName evidence="2">SagB-type dehydrogenase family enzyme</fullName>
    </submittedName>
</protein>
<evidence type="ECO:0000313" key="2">
    <source>
        <dbReference type="EMBL" id="MDP9649676.1"/>
    </source>
</evidence>
<feature type="compositionally biased region" description="Polar residues" evidence="1">
    <location>
        <begin position="37"/>
        <end position="53"/>
    </location>
</feature>
<dbReference type="InterPro" id="IPR000415">
    <property type="entry name" value="Nitroreductase-like"/>
</dbReference>
<gene>
    <name evidence="2" type="ORF">J2793_005143</name>
</gene>
<dbReference type="Proteomes" id="UP001229486">
    <property type="component" value="Unassembled WGS sequence"/>
</dbReference>
<evidence type="ECO:0000256" key="1">
    <source>
        <dbReference type="SAM" id="MobiDB-lite"/>
    </source>
</evidence>
<comment type="caution">
    <text evidence="2">The sequence shown here is derived from an EMBL/GenBank/DDBJ whole genome shotgun (WGS) entry which is preliminary data.</text>
</comment>
<reference evidence="2" key="1">
    <citation type="submission" date="2023-07" db="EMBL/GenBank/DDBJ databases">
        <title>Sorghum-associated microbial communities from plants grown in Nebraska, USA.</title>
        <authorList>
            <person name="Schachtman D."/>
        </authorList>
    </citation>
    <scope>NUCLEOTIDE SEQUENCE</scope>
    <source>
        <strain evidence="2">DS1061</strain>
    </source>
</reference>
<dbReference type="SUPFAM" id="SSF55469">
    <property type="entry name" value="FMN-dependent nitroreductase-like"/>
    <property type="match status" value="1"/>
</dbReference>
<accession>A0AB73IJ04</accession>
<dbReference type="Gene3D" id="3.40.109.10">
    <property type="entry name" value="NADH Oxidase"/>
    <property type="match status" value="1"/>
</dbReference>
<feature type="region of interest" description="Disordered" evidence="1">
    <location>
        <begin position="31"/>
        <end position="53"/>
    </location>
</feature>